<evidence type="ECO:0000256" key="4">
    <source>
        <dbReference type="ARBA" id="ARBA00023002"/>
    </source>
</evidence>
<dbReference type="PRINTS" id="PR00359">
    <property type="entry name" value="BP450"/>
</dbReference>
<comment type="similarity">
    <text evidence="1 7">Belongs to the cytochrome P450 family.</text>
</comment>
<gene>
    <name evidence="8" type="ORF">EY643_01180</name>
</gene>
<dbReference type="FunFam" id="1.10.630.10:FF:000018">
    <property type="entry name" value="Cytochrome P450 monooxygenase"/>
    <property type="match status" value="1"/>
</dbReference>
<keyword evidence="3 7" id="KW-0479">Metal-binding</keyword>
<evidence type="ECO:0000256" key="2">
    <source>
        <dbReference type="ARBA" id="ARBA00022617"/>
    </source>
</evidence>
<dbReference type="PANTHER" id="PTHR46696">
    <property type="entry name" value="P450, PUTATIVE (EUROFUNG)-RELATED"/>
    <property type="match status" value="1"/>
</dbReference>
<dbReference type="AlphaFoldDB" id="A0A5P9NF42"/>
<evidence type="ECO:0000313" key="8">
    <source>
        <dbReference type="EMBL" id="QFU74372.1"/>
    </source>
</evidence>
<evidence type="ECO:0000256" key="7">
    <source>
        <dbReference type="RuleBase" id="RU000461"/>
    </source>
</evidence>
<keyword evidence="5 7" id="KW-0408">Iron</keyword>
<proteinExistence type="inferred from homology"/>
<keyword evidence="4 7" id="KW-0560">Oxidoreductase</keyword>
<dbReference type="InterPro" id="IPR036396">
    <property type="entry name" value="Cyt_P450_sf"/>
</dbReference>
<dbReference type="Proteomes" id="UP000326287">
    <property type="component" value="Chromosome"/>
</dbReference>
<dbReference type="KEGG" id="halc:EY643_01180"/>
<dbReference type="Gene3D" id="1.10.630.10">
    <property type="entry name" value="Cytochrome P450"/>
    <property type="match status" value="1"/>
</dbReference>
<name>A0A5P9NF42_9GAMM</name>
<evidence type="ECO:0000313" key="9">
    <source>
        <dbReference type="Proteomes" id="UP000326287"/>
    </source>
</evidence>
<dbReference type="GO" id="GO:0008395">
    <property type="term" value="F:steroid hydroxylase activity"/>
    <property type="evidence" value="ECO:0007669"/>
    <property type="project" value="TreeGrafter"/>
</dbReference>
<dbReference type="Pfam" id="PF00067">
    <property type="entry name" value="p450"/>
    <property type="match status" value="1"/>
</dbReference>
<sequence>MSTCPYTNLLDPDLYGQGNHLPKLGELRALADAPIIKIEDPLQGVPYWAVLERQHVDYIAKHPAIFSSEKRLTIPTEYDDETIAMQTQMLVNMDPPKHGKFRRIARNAFTPKAVESYHATFKRYAKEIVDSVAAKGQCEFITEVAAELPLMAILALCGVPIEDRDKFFTWTNQMMFQEDEDIGGDDPAALAQDAAANIYLYAGELAKKHAESPLTNIVGSLLDSEVEDEKLTEEEFQLFFLMLIAAGNESTRSVTAHGMRLLMENPDQLQMLVDDPSLIPDACEEMLRYNPAFVTMRRTVMEDTEVAGVEMKEGDKVLLHWHLINQDPGIFEEPEKFDITRARRMPELAREHRSFGIGTHFCLGAHLARMEMQIMFEEVIPRLKNPQFAEPVKYMRDYFVNGIKEMNITFDPEPKP</sequence>
<keyword evidence="2 7" id="KW-0349">Heme</keyword>
<dbReference type="PROSITE" id="PS00086">
    <property type="entry name" value="CYTOCHROME_P450"/>
    <property type="match status" value="1"/>
</dbReference>
<dbReference type="InterPro" id="IPR001128">
    <property type="entry name" value="Cyt_P450"/>
</dbReference>
<dbReference type="InterPro" id="IPR017972">
    <property type="entry name" value="Cyt_P450_CS"/>
</dbReference>
<dbReference type="GO" id="GO:0020037">
    <property type="term" value="F:heme binding"/>
    <property type="evidence" value="ECO:0007669"/>
    <property type="project" value="InterPro"/>
</dbReference>
<evidence type="ECO:0000256" key="6">
    <source>
        <dbReference type="ARBA" id="ARBA00023033"/>
    </source>
</evidence>
<keyword evidence="9" id="KW-1185">Reference proteome</keyword>
<evidence type="ECO:0000256" key="3">
    <source>
        <dbReference type="ARBA" id="ARBA00022723"/>
    </source>
</evidence>
<dbReference type="SUPFAM" id="SSF48264">
    <property type="entry name" value="Cytochrome P450"/>
    <property type="match status" value="1"/>
</dbReference>
<dbReference type="PANTHER" id="PTHR46696:SF4">
    <property type="entry name" value="BIOTIN BIOSYNTHESIS CYTOCHROME P450"/>
    <property type="match status" value="1"/>
</dbReference>
<organism evidence="8 9">
    <name type="scientific">Halioglobus maricola</name>
    <dbReference type="NCBI Taxonomy" id="2601894"/>
    <lineage>
        <taxon>Bacteria</taxon>
        <taxon>Pseudomonadati</taxon>
        <taxon>Pseudomonadota</taxon>
        <taxon>Gammaproteobacteria</taxon>
        <taxon>Cellvibrionales</taxon>
        <taxon>Halieaceae</taxon>
        <taxon>Halioglobus</taxon>
    </lineage>
</organism>
<keyword evidence="6 7" id="KW-0503">Monooxygenase</keyword>
<dbReference type="OrthoDB" id="7052847at2"/>
<dbReference type="CDD" id="cd11033">
    <property type="entry name" value="CYP142-like"/>
    <property type="match status" value="1"/>
</dbReference>
<dbReference type="RefSeq" id="WP_152660484.1">
    <property type="nucleotide sequence ID" value="NZ_CP036422.1"/>
</dbReference>
<dbReference type="GO" id="GO:0006707">
    <property type="term" value="P:cholesterol catabolic process"/>
    <property type="evidence" value="ECO:0007669"/>
    <property type="project" value="TreeGrafter"/>
</dbReference>
<reference evidence="8 9" key="1">
    <citation type="submission" date="2019-02" db="EMBL/GenBank/DDBJ databases">
        <authorList>
            <person name="Li S.-H."/>
        </authorList>
    </citation>
    <scope>NUCLEOTIDE SEQUENCE [LARGE SCALE GENOMIC DNA]</scope>
    <source>
        <strain evidence="8 9">IMCC14385</strain>
    </source>
</reference>
<evidence type="ECO:0000256" key="5">
    <source>
        <dbReference type="ARBA" id="ARBA00023004"/>
    </source>
</evidence>
<protein>
    <submittedName>
        <fullName evidence="8">Cytochrome P450</fullName>
    </submittedName>
</protein>
<evidence type="ECO:0000256" key="1">
    <source>
        <dbReference type="ARBA" id="ARBA00010617"/>
    </source>
</evidence>
<dbReference type="EMBL" id="CP036422">
    <property type="protein sequence ID" value="QFU74372.1"/>
    <property type="molecule type" value="Genomic_DNA"/>
</dbReference>
<dbReference type="GO" id="GO:0005506">
    <property type="term" value="F:iron ion binding"/>
    <property type="evidence" value="ECO:0007669"/>
    <property type="project" value="InterPro"/>
</dbReference>
<dbReference type="GO" id="GO:0036199">
    <property type="term" value="F:cholest-4-en-3-one 26-monooxygenase activity"/>
    <property type="evidence" value="ECO:0007669"/>
    <property type="project" value="TreeGrafter"/>
</dbReference>
<dbReference type="InterPro" id="IPR002397">
    <property type="entry name" value="Cyt_P450_B"/>
</dbReference>
<accession>A0A5P9NF42</accession>